<evidence type="ECO:0000259" key="8">
    <source>
        <dbReference type="PROSITE" id="PS50928"/>
    </source>
</evidence>
<protein>
    <submittedName>
        <fullName evidence="9">ABC transporter permease</fullName>
    </submittedName>
</protein>
<dbReference type="OrthoDB" id="152280at2"/>
<dbReference type="PANTHER" id="PTHR30193">
    <property type="entry name" value="ABC TRANSPORTER PERMEASE PROTEIN"/>
    <property type="match status" value="1"/>
</dbReference>
<feature type="transmembrane region" description="Helical" evidence="7">
    <location>
        <begin position="221"/>
        <end position="240"/>
    </location>
</feature>
<evidence type="ECO:0000256" key="3">
    <source>
        <dbReference type="ARBA" id="ARBA00022475"/>
    </source>
</evidence>
<dbReference type="RefSeq" id="WP_089061928.1">
    <property type="nucleotide sequence ID" value="NZ_CP022315.1"/>
</dbReference>
<dbReference type="InterPro" id="IPR035906">
    <property type="entry name" value="MetI-like_sf"/>
</dbReference>
<dbReference type="InterPro" id="IPR051393">
    <property type="entry name" value="ABC_transporter_permease"/>
</dbReference>
<feature type="transmembrane region" description="Helical" evidence="7">
    <location>
        <begin position="265"/>
        <end position="290"/>
    </location>
</feature>
<evidence type="ECO:0000256" key="7">
    <source>
        <dbReference type="RuleBase" id="RU363032"/>
    </source>
</evidence>
<feature type="transmembrane region" description="Helical" evidence="7">
    <location>
        <begin position="74"/>
        <end position="93"/>
    </location>
</feature>
<evidence type="ECO:0000256" key="2">
    <source>
        <dbReference type="ARBA" id="ARBA00022448"/>
    </source>
</evidence>
<dbReference type="GO" id="GO:0055085">
    <property type="term" value="P:transmembrane transport"/>
    <property type="evidence" value="ECO:0007669"/>
    <property type="project" value="InterPro"/>
</dbReference>
<dbReference type="AlphaFoldDB" id="A0A220U3E8"/>
<gene>
    <name evidence="9" type="ORF">CFK37_11195</name>
</gene>
<evidence type="ECO:0000256" key="1">
    <source>
        <dbReference type="ARBA" id="ARBA00004651"/>
    </source>
</evidence>
<comment type="similarity">
    <text evidence="7">Belongs to the binding-protein-dependent transport system permease family.</text>
</comment>
<keyword evidence="6 7" id="KW-0472">Membrane</keyword>
<feature type="transmembrane region" description="Helical" evidence="7">
    <location>
        <begin position="12"/>
        <end position="32"/>
    </location>
</feature>
<reference evidence="9 10" key="1">
    <citation type="submission" date="2017-07" db="EMBL/GenBank/DDBJ databases">
        <title>Virgibacillus sp. LM2416.</title>
        <authorList>
            <person name="Tak E.J."/>
            <person name="Bae J.-W."/>
        </authorList>
    </citation>
    <scope>NUCLEOTIDE SEQUENCE [LARGE SCALE GENOMIC DNA]</scope>
    <source>
        <strain evidence="9 10">LM2416</strain>
    </source>
</reference>
<dbReference type="Pfam" id="PF00528">
    <property type="entry name" value="BPD_transp_1"/>
    <property type="match status" value="1"/>
</dbReference>
<dbReference type="Gene3D" id="1.10.3720.10">
    <property type="entry name" value="MetI-like"/>
    <property type="match status" value="1"/>
</dbReference>
<name>A0A220U3E8_9BACI</name>
<sequence>MVQSKSKKMMFLLFCLLPTLVVFGIFTIYPLLNGLYLSFFEWSGAGGEKEFIGLENYMTLFSDPIIPKTIWHDYFLVFAKVLGIMVLATYFAVAITQLRLKESPFYRIIFFFPNIMSVVVIGILWTFIFNPDLGLINSGLKAIGLESWTRPWLGDIDFALSALVLPSVWAGIGLFMLLLMGGIANVPKSMYEAADIDGASSWQQFWRITVPLVWPQIKTSILYIVITTLNGSFIIVQVMTRGGPNNATQVMGSYLYQEAFTEYNFGYGATIGVMILILSLATVLVLQFLLRRDKVEY</sequence>
<keyword evidence="10" id="KW-1185">Reference proteome</keyword>
<dbReference type="Proteomes" id="UP000198312">
    <property type="component" value="Chromosome"/>
</dbReference>
<dbReference type="CDD" id="cd06261">
    <property type="entry name" value="TM_PBP2"/>
    <property type="match status" value="1"/>
</dbReference>
<dbReference type="EMBL" id="CP022315">
    <property type="protein sequence ID" value="ASK62669.1"/>
    <property type="molecule type" value="Genomic_DNA"/>
</dbReference>
<keyword evidence="5 7" id="KW-1133">Transmembrane helix</keyword>
<feature type="transmembrane region" description="Helical" evidence="7">
    <location>
        <begin position="158"/>
        <end position="180"/>
    </location>
</feature>
<keyword evidence="4 7" id="KW-0812">Transmembrane</keyword>
<evidence type="ECO:0000313" key="9">
    <source>
        <dbReference type="EMBL" id="ASK62669.1"/>
    </source>
</evidence>
<comment type="subcellular location">
    <subcellularLocation>
        <location evidence="1 7">Cell membrane</location>
        <topology evidence="1 7">Multi-pass membrane protein</topology>
    </subcellularLocation>
</comment>
<evidence type="ECO:0000313" key="10">
    <source>
        <dbReference type="Proteomes" id="UP000198312"/>
    </source>
</evidence>
<accession>A0A220U3E8</accession>
<keyword evidence="2 7" id="KW-0813">Transport</keyword>
<dbReference type="InterPro" id="IPR000515">
    <property type="entry name" value="MetI-like"/>
</dbReference>
<dbReference type="SUPFAM" id="SSF161098">
    <property type="entry name" value="MetI-like"/>
    <property type="match status" value="1"/>
</dbReference>
<organism evidence="9 10">
    <name type="scientific">Virgibacillus phasianinus</name>
    <dbReference type="NCBI Taxonomy" id="2017483"/>
    <lineage>
        <taxon>Bacteria</taxon>
        <taxon>Bacillati</taxon>
        <taxon>Bacillota</taxon>
        <taxon>Bacilli</taxon>
        <taxon>Bacillales</taxon>
        <taxon>Bacillaceae</taxon>
        <taxon>Virgibacillus</taxon>
    </lineage>
</organism>
<dbReference type="KEGG" id="vil:CFK37_11195"/>
<proteinExistence type="inferred from homology"/>
<evidence type="ECO:0000256" key="4">
    <source>
        <dbReference type="ARBA" id="ARBA00022692"/>
    </source>
</evidence>
<dbReference type="GO" id="GO:0005886">
    <property type="term" value="C:plasma membrane"/>
    <property type="evidence" value="ECO:0007669"/>
    <property type="project" value="UniProtKB-SubCell"/>
</dbReference>
<evidence type="ECO:0000256" key="5">
    <source>
        <dbReference type="ARBA" id="ARBA00022989"/>
    </source>
</evidence>
<feature type="domain" description="ABC transmembrane type-1" evidence="8">
    <location>
        <begin position="70"/>
        <end position="286"/>
    </location>
</feature>
<feature type="transmembrane region" description="Helical" evidence="7">
    <location>
        <begin position="105"/>
        <end position="128"/>
    </location>
</feature>
<keyword evidence="3" id="KW-1003">Cell membrane</keyword>
<dbReference type="PANTHER" id="PTHR30193:SF41">
    <property type="entry name" value="DIACETYLCHITOBIOSE UPTAKE SYSTEM PERMEASE PROTEIN NGCF"/>
    <property type="match status" value="1"/>
</dbReference>
<dbReference type="PROSITE" id="PS50928">
    <property type="entry name" value="ABC_TM1"/>
    <property type="match status" value="1"/>
</dbReference>
<evidence type="ECO:0000256" key="6">
    <source>
        <dbReference type="ARBA" id="ARBA00023136"/>
    </source>
</evidence>